<keyword evidence="1" id="KW-0732">Signal</keyword>
<proteinExistence type="predicted"/>
<comment type="caution">
    <text evidence="2">The sequence shown here is derived from an EMBL/GenBank/DDBJ whole genome shotgun (WGS) entry which is preliminary data.</text>
</comment>
<feature type="signal peptide" evidence="1">
    <location>
        <begin position="1"/>
        <end position="20"/>
    </location>
</feature>
<evidence type="ECO:0000256" key="1">
    <source>
        <dbReference type="SAM" id="SignalP"/>
    </source>
</evidence>
<name>A0A834IMB3_RHYFE</name>
<dbReference type="Proteomes" id="UP000625711">
    <property type="component" value="Unassembled WGS sequence"/>
</dbReference>
<gene>
    <name evidence="2" type="ORF">GWI33_002681</name>
</gene>
<evidence type="ECO:0008006" key="4">
    <source>
        <dbReference type="Google" id="ProtNLM"/>
    </source>
</evidence>
<dbReference type="EMBL" id="JAACXV010000174">
    <property type="protein sequence ID" value="KAF7282454.1"/>
    <property type="molecule type" value="Genomic_DNA"/>
</dbReference>
<dbReference type="AlphaFoldDB" id="A0A834IMB3"/>
<feature type="chain" id="PRO_5032978779" description="Secreted protein" evidence="1">
    <location>
        <begin position="21"/>
        <end position="109"/>
    </location>
</feature>
<reference evidence="2" key="1">
    <citation type="submission" date="2020-08" db="EMBL/GenBank/DDBJ databases">
        <title>Genome sequencing and assembly of the red palm weevil Rhynchophorus ferrugineus.</title>
        <authorList>
            <person name="Dias G.B."/>
            <person name="Bergman C.M."/>
            <person name="Manee M."/>
        </authorList>
    </citation>
    <scope>NUCLEOTIDE SEQUENCE</scope>
    <source>
        <strain evidence="2">AA-2017</strain>
        <tissue evidence="2">Whole larva</tissue>
    </source>
</reference>
<accession>A0A834IMB3</accession>
<evidence type="ECO:0000313" key="3">
    <source>
        <dbReference type="Proteomes" id="UP000625711"/>
    </source>
</evidence>
<evidence type="ECO:0000313" key="2">
    <source>
        <dbReference type="EMBL" id="KAF7282454.1"/>
    </source>
</evidence>
<protein>
    <recommendedName>
        <fullName evidence="4">Secreted protein</fullName>
    </recommendedName>
</protein>
<keyword evidence="3" id="KW-1185">Reference proteome</keyword>
<sequence length="109" mass="12481">MCNVLFYALFFGLLLTPARKRSEGGKRQSSPCEIIRLPVSNSQFFHKERNPTCGLGFVRFFKALLAHPYFFCSSWRDVAPGRSRRLCCACRSEILISLQIIPPVVRRQA</sequence>
<organism evidence="2 3">
    <name type="scientific">Rhynchophorus ferrugineus</name>
    <name type="common">Red palm weevil</name>
    <name type="synonym">Curculio ferrugineus</name>
    <dbReference type="NCBI Taxonomy" id="354439"/>
    <lineage>
        <taxon>Eukaryota</taxon>
        <taxon>Metazoa</taxon>
        <taxon>Ecdysozoa</taxon>
        <taxon>Arthropoda</taxon>
        <taxon>Hexapoda</taxon>
        <taxon>Insecta</taxon>
        <taxon>Pterygota</taxon>
        <taxon>Neoptera</taxon>
        <taxon>Endopterygota</taxon>
        <taxon>Coleoptera</taxon>
        <taxon>Polyphaga</taxon>
        <taxon>Cucujiformia</taxon>
        <taxon>Curculionidae</taxon>
        <taxon>Dryophthorinae</taxon>
        <taxon>Rhynchophorus</taxon>
    </lineage>
</organism>